<gene>
    <name evidence="1" type="ORF">J4709_21870</name>
</gene>
<accession>A0ABS3RUR1</accession>
<dbReference type="RefSeq" id="WP_208243618.1">
    <property type="nucleotide sequence ID" value="NZ_JAGEPF010000013.1"/>
</dbReference>
<dbReference type="Proteomes" id="UP000680206">
    <property type="component" value="Unassembled WGS sequence"/>
</dbReference>
<name>A0ABS3RUR1_9ACTN</name>
<dbReference type="EMBL" id="JAGEPF010000013">
    <property type="protein sequence ID" value="MBO2460233.1"/>
    <property type="molecule type" value="Genomic_DNA"/>
</dbReference>
<sequence length="175" mass="19937">MTVIVIVGVFMVAIAVAWWSVNRAGRVANPCSLVPTQDAQGLVPDFAKKGRLVDNDTAICSWTRGHEDLMVKVQRFSDKGNVGGEQRADRAVAEYRPSQAFVRTPPAKVGKVDEIWEWYYGNYWYMHIALRYDNVIVWINYVPVDSVKVCPSTCPELHEANFRRLAQGVMRRYRS</sequence>
<evidence type="ECO:0000313" key="1">
    <source>
        <dbReference type="EMBL" id="MBO2460233.1"/>
    </source>
</evidence>
<organism evidence="1 2">
    <name type="scientific">Actinomadura violacea</name>
    <dbReference type="NCBI Taxonomy" id="2819934"/>
    <lineage>
        <taxon>Bacteria</taxon>
        <taxon>Bacillati</taxon>
        <taxon>Actinomycetota</taxon>
        <taxon>Actinomycetes</taxon>
        <taxon>Streptosporangiales</taxon>
        <taxon>Thermomonosporaceae</taxon>
        <taxon>Actinomadura</taxon>
    </lineage>
</organism>
<evidence type="ECO:0000313" key="2">
    <source>
        <dbReference type="Proteomes" id="UP000680206"/>
    </source>
</evidence>
<comment type="caution">
    <text evidence="1">The sequence shown here is derived from an EMBL/GenBank/DDBJ whole genome shotgun (WGS) entry which is preliminary data.</text>
</comment>
<protein>
    <recommendedName>
        <fullName evidence="3">Secreted protein</fullName>
    </recommendedName>
</protein>
<keyword evidence="2" id="KW-1185">Reference proteome</keyword>
<reference evidence="1 2" key="1">
    <citation type="submission" date="2021-03" db="EMBL/GenBank/DDBJ databases">
        <title>Actinomadura violae sp. nov., isolated from lichen in Thailand.</title>
        <authorList>
            <person name="Kanchanasin P."/>
            <person name="Saeng-In P."/>
            <person name="Phongsopitanun W."/>
            <person name="Yuki M."/>
            <person name="Kudo T."/>
            <person name="Ohkuma M."/>
            <person name="Tanasupawat S."/>
        </authorList>
    </citation>
    <scope>NUCLEOTIDE SEQUENCE [LARGE SCALE GENOMIC DNA]</scope>
    <source>
        <strain evidence="1 2">LCR2-06</strain>
    </source>
</reference>
<proteinExistence type="predicted"/>
<evidence type="ECO:0008006" key="3">
    <source>
        <dbReference type="Google" id="ProtNLM"/>
    </source>
</evidence>